<protein>
    <submittedName>
        <fullName evidence="2">Uncharacterized protein</fullName>
    </submittedName>
</protein>
<evidence type="ECO:0000313" key="2">
    <source>
        <dbReference type="EMBL" id="UWN57304.1"/>
    </source>
</evidence>
<organism evidence="2 3">
    <name type="scientific">Alistipes ihumii AP11</name>
    <dbReference type="NCBI Taxonomy" id="1211813"/>
    <lineage>
        <taxon>Bacteria</taxon>
        <taxon>Pseudomonadati</taxon>
        <taxon>Bacteroidota</taxon>
        <taxon>Bacteroidia</taxon>
        <taxon>Bacteroidales</taxon>
        <taxon>Rikenellaceae</taxon>
        <taxon>Alistipes</taxon>
    </lineage>
</organism>
<dbReference type="RefSeq" id="WP_019245311.1">
    <property type="nucleotide sequence ID" value="NZ_CAPH01000007.1"/>
</dbReference>
<accession>A0ABY5V100</accession>
<name>A0ABY5V100_9BACT</name>
<feature type="chain" id="PRO_5045936376" evidence="1">
    <location>
        <begin position="24"/>
        <end position="556"/>
    </location>
</feature>
<proteinExistence type="predicted"/>
<dbReference type="GeneID" id="82890183"/>
<feature type="signal peptide" evidence="1">
    <location>
        <begin position="1"/>
        <end position="23"/>
    </location>
</feature>
<reference evidence="2" key="1">
    <citation type="journal article" date="2022" name="Cell">
        <title>Design, construction, and in vivo augmentation of a complex gut microbiome.</title>
        <authorList>
            <person name="Cheng A.G."/>
            <person name="Ho P.Y."/>
            <person name="Aranda-Diaz A."/>
            <person name="Jain S."/>
            <person name="Yu F.B."/>
            <person name="Meng X."/>
            <person name="Wang M."/>
            <person name="Iakiviak M."/>
            <person name="Nagashima K."/>
            <person name="Zhao A."/>
            <person name="Murugkar P."/>
            <person name="Patil A."/>
            <person name="Atabakhsh K."/>
            <person name="Weakley A."/>
            <person name="Yan J."/>
            <person name="Brumbaugh A.R."/>
            <person name="Higginbottom S."/>
            <person name="Dimas A."/>
            <person name="Shiver A.L."/>
            <person name="Deutschbauer A."/>
            <person name="Neff N."/>
            <person name="Sonnenburg J.L."/>
            <person name="Huang K.C."/>
            <person name="Fischbach M.A."/>
        </authorList>
    </citation>
    <scope>NUCLEOTIDE SEQUENCE</scope>
    <source>
        <strain evidence="2">AP11</strain>
    </source>
</reference>
<keyword evidence="3" id="KW-1185">Reference proteome</keyword>
<dbReference type="Proteomes" id="UP001059295">
    <property type="component" value="Chromosome"/>
</dbReference>
<dbReference type="EMBL" id="CP102294">
    <property type="protein sequence ID" value="UWN57304.1"/>
    <property type="molecule type" value="Genomic_DNA"/>
</dbReference>
<gene>
    <name evidence="2" type="ORF">NQ491_00575</name>
</gene>
<sequence length="556" mass="62986">MKSLFVPIALLALSATVFLFSCARSGRTTEERAPRIVNLINFVRNTEPRPVNISDEELYRTTLAQTELLRRHGLKGTFLLQYDALINPKYQALMKQALAEGSEVGGWWEITQPHVEAAGMEWRGAYPWDWHANVGFSSGYEPQEREKLVDTYMAKFKEVFGRYPASVGSWFIDARTLQYMADRYGIVASCNCRDQVGTDGYTLWGGYWNQGYYPSKLNAYMPAQTRDGQIGVPVFRMLGSDPINQYDSGIGEPAQGVETLEPVYESGGGNPRWIDWFFGMMTEGECLAYQYVQAGQENSFTWPRMQRGLEYQVRVIDSLSRAGKLTVQTLAETGRWFRERFETTPPTSVVALSDCKEAGRGSVWYDCRNYRANPVWENGTFRFRDIHLFDQRLESDYLNEANPSTQCFYTTLPVVDGLNWSSVRDTAGLRLMFGNLSESPVRARVGEPEVERSAEGELRIAMPLDEGGRCVIRLNERSIRIELPPSAPYRLMLTTARDKRLPFTKIASREIRARIKDFNYGFRCTAGTIESNLQGAVFSVSPDGEGAIELEMATGR</sequence>
<evidence type="ECO:0000313" key="3">
    <source>
        <dbReference type="Proteomes" id="UP001059295"/>
    </source>
</evidence>
<evidence type="ECO:0000256" key="1">
    <source>
        <dbReference type="SAM" id="SignalP"/>
    </source>
</evidence>
<dbReference type="PROSITE" id="PS51257">
    <property type="entry name" value="PROKAR_LIPOPROTEIN"/>
    <property type="match status" value="1"/>
</dbReference>
<dbReference type="Gene3D" id="3.20.20.510">
    <property type="entry name" value="Uncharacterised protein PF12979, DUF3863"/>
    <property type="match status" value="1"/>
</dbReference>
<keyword evidence="1" id="KW-0732">Signal</keyword>